<dbReference type="Proteomes" id="UP001569154">
    <property type="component" value="Unassembled WGS sequence"/>
</dbReference>
<dbReference type="EMBL" id="JBGONM010000026">
    <property type="protein sequence ID" value="MEZ8081900.1"/>
    <property type="molecule type" value="Genomic_DNA"/>
</dbReference>
<gene>
    <name evidence="1" type="ORF">ACED35_12300</name>
</gene>
<organism evidence="1 2">
    <name type="scientific">Enterovibrio norvegicus</name>
    <dbReference type="NCBI Taxonomy" id="188144"/>
    <lineage>
        <taxon>Bacteria</taxon>
        <taxon>Pseudomonadati</taxon>
        <taxon>Pseudomonadota</taxon>
        <taxon>Gammaproteobacteria</taxon>
        <taxon>Vibrionales</taxon>
        <taxon>Vibrionaceae</taxon>
        <taxon>Enterovibrio</taxon>
    </lineage>
</organism>
<name>A0ABV4L2F7_9GAMM</name>
<comment type="caution">
    <text evidence="1">The sequence shown here is derived from an EMBL/GenBank/DDBJ whole genome shotgun (WGS) entry which is preliminary data.</text>
</comment>
<evidence type="ECO:0000313" key="1">
    <source>
        <dbReference type="EMBL" id="MEZ8081900.1"/>
    </source>
</evidence>
<evidence type="ECO:0000313" key="2">
    <source>
        <dbReference type="Proteomes" id="UP001569154"/>
    </source>
</evidence>
<protein>
    <submittedName>
        <fullName evidence="1">Uncharacterized protein</fullName>
    </submittedName>
</protein>
<accession>A0ABV4L2F7</accession>
<keyword evidence="2" id="KW-1185">Reference proteome</keyword>
<reference evidence="1 2" key="1">
    <citation type="submission" date="2024-06" db="EMBL/GenBank/DDBJ databases">
        <authorList>
            <person name="Steensen K."/>
            <person name="Seneca J."/>
            <person name="Bartlau N."/>
            <person name="Yu A.X."/>
            <person name="Polz M.F."/>
        </authorList>
    </citation>
    <scope>NUCLEOTIDE SEQUENCE [LARGE SCALE GENOMIC DNA]</scope>
    <source>
        <strain evidence="1 2">1F260</strain>
    </source>
</reference>
<sequence>MAEQLVTAIEKRKQWIADERQRLEAYAKAEAKKSCQCPKCQGTGVTRVVDTCSGSGGVTLKADGVEDGGDVAGE</sequence>
<dbReference type="RefSeq" id="WP_017013576.1">
    <property type="nucleotide sequence ID" value="NZ_AJYG02000047.1"/>
</dbReference>
<proteinExistence type="predicted"/>